<name>A0ABV1UIZ7_9ACTN</name>
<protein>
    <submittedName>
        <fullName evidence="1">Uncharacterized protein</fullName>
    </submittedName>
</protein>
<reference evidence="1 2" key="1">
    <citation type="submission" date="2024-06" db="EMBL/GenBank/DDBJ databases">
        <title>The Natural Products Discovery Center: Release of the First 8490 Sequenced Strains for Exploring Actinobacteria Biosynthetic Diversity.</title>
        <authorList>
            <person name="Kalkreuter E."/>
            <person name="Kautsar S.A."/>
            <person name="Yang D."/>
            <person name="Bader C.D."/>
            <person name="Teijaro C.N."/>
            <person name="Fluegel L."/>
            <person name="Davis C.M."/>
            <person name="Simpson J.R."/>
            <person name="Lauterbach L."/>
            <person name="Steele A.D."/>
            <person name="Gui C."/>
            <person name="Meng S."/>
            <person name="Li G."/>
            <person name="Viehrig K."/>
            <person name="Ye F."/>
            <person name="Su P."/>
            <person name="Kiefer A.F."/>
            <person name="Nichols A."/>
            <person name="Cepeda A.J."/>
            <person name="Yan W."/>
            <person name="Fan B."/>
            <person name="Jiang Y."/>
            <person name="Adhikari A."/>
            <person name="Zheng C.-J."/>
            <person name="Schuster L."/>
            <person name="Cowan T.M."/>
            <person name="Smanski M.J."/>
            <person name="Chevrette M.G."/>
            <person name="De Carvalho L.P.S."/>
            <person name="Shen B."/>
        </authorList>
    </citation>
    <scope>NUCLEOTIDE SEQUENCE [LARGE SCALE GENOMIC DNA]</scope>
    <source>
        <strain evidence="1 2">NPDC001166</strain>
    </source>
</reference>
<dbReference type="Proteomes" id="UP001470023">
    <property type="component" value="Unassembled WGS sequence"/>
</dbReference>
<sequence length="49" mass="5195">MSDDELRGWLRNVGGNTPQLLDDDAVWRKFALCSVIQASDLSTTGGGAG</sequence>
<evidence type="ECO:0000313" key="2">
    <source>
        <dbReference type="Proteomes" id="UP001470023"/>
    </source>
</evidence>
<dbReference type="EMBL" id="JBEPAZ010000065">
    <property type="protein sequence ID" value="MER6433655.1"/>
    <property type="molecule type" value="Genomic_DNA"/>
</dbReference>
<dbReference type="RefSeq" id="WP_352065695.1">
    <property type="nucleotide sequence ID" value="NZ_JBEPAZ010000065.1"/>
</dbReference>
<gene>
    <name evidence="1" type="ORF">ABT272_38945</name>
</gene>
<accession>A0ABV1UIZ7</accession>
<keyword evidence="2" id="KW-1185">Reference proteome</keyword>
<evidence type="ECO:0000313" key="1">
    <source>
        <dbReference type="EMBL" id="MER6433655.1"/>
    </source>
</evidence>
<proteinExistence type="predicted"/>
<comment type="caution">
    <text evidence="1">The sequence shown here is derived from an EMBL/GenBank/DDBJ whole genome shotgun (WGS) entry which is preliminary data.</text>
</comment>
<organism evidence="1 2">
    <name type="scientific">Streptomyces sp. 900105245</name>
    <dbReference type="NCBI Taxonomy" id="3154379"/>
    <lineage>
        <taxon>Bacteria</taxon>
        <taxon>Bacillati</taxon>
        <taxon>Actinomycetota</taxon>
        <taxon>Actinomycetes</taxon>
        <taxon>Kitasatosporales</taxon>
        <taxon>Streptomycetaceae</taxon>
        <taxon>Streptomyces</taxon>
    </lineage>
</organism>